<dbReference type="CDD" id="cd01131">
    <property type="entry name" value="PilT"/>
    <property type="match status" value="1"/>
</dbReference>
<gene>
    <name evidence="3" type="primary">tadA</name>
    <name evidence="3" type="ORF">IAC43_07295</name>
</gene>
<dbReference type="GO" id="GO:0005524">
    <property type="term" value="F:ATP binding"/>
    <property type="evidence" value="ECO:0007669"/>
    <property type="project" value="InterPro"/>
</dbReference>
<dbReference type="InterPro" id="IPR027417">
    <property type="entry name" value="P-loop_NTPase"/>
</dbReference>
<dbReference type="PANTHER" id="PTHR30486">
    <property type="entry name" value="TWITCHING MOTILITY PROTEIN PILT"/>
    <property type="match status" value="1"/>
</dbReference>
<dbReference type="SUPFAM" id="SSF52540">
    <property type="entry name" value="P-loop containing nucleoside triphosphate hydrolases"/>
    <property type="match status" value="1"/>
</dbReference>
<dbReference type="Pfam" id="PF00437">
    <property type="entry name" value="T2SSE"/>
    <property type="match status" value="1"/>
</dbReference>
<evidence type="ECO:0000313" key="3">
    <source>
        <dbReference type="EMBL" id="HIT94976.1"/>
    </source>
</evidence>
<evidence type="ECO:0000259" key="2">
    <source>
        <dbReference type="Pfam" id="PF00437"/>
    </source>
</evidence>
<accession>A0A9D1KSW2</accession>
<dbReference type="InterPro" id="IPR050921">
    <property type="entry name" value="T4SS_GSP_E_ATPase"/>
</dbReference>
<dbReference type="AlphaFoldDB" id="A0A9D1KSW2"/>
<dbReference type="Proteomes" id="UP000824160">
    <property type="component" value="Unassembled WGS sequence"/>
</dbReference>
<evidence type="ECO:0000313" key="4">
    <source>
        <dbReference type="Proteomes" id="UP000824160"/>
    </source>
</evidence>
<feature type="domain" description="Bacterial type II secretion system protein E" evidence="2">
    <location>
        <begin position="110"/>
        <end position="275"/>
    </location>
</feature>
<protein>
    <submittedName>
        <fullName evidence="3">Flp pilus assembly complex ATPase component TadA</fullName>
    </submittedName>
</protein>
<dbReference type="Gene3D" id="3.40.50.300">
    <property type="entry name" value="P-loop containing nucleotide triphosphate hydrolases"/>
    <property type="match status" value="1"/>
</dbReference>
<dbReference type="Gene3D" id="3.30.450.90">
    <property type="match status" value="1"/>
</dbReference>
<reference evidence="3" key="1">
    <citation type="submission" date="2020-10" db="EMBL/GenBank/DDBJ databases">
        <authorList>
            <person name="Gilroy R."/>
        </authorList>
    </citation>
    <scope>NUCLEOTIDE SEQUENCE</scope>
    <source>
        <strain evidence="3">ChiBcec7-5410</strain>
    </source>
</reference>
<comment type="caution">
    <text evidence="3">The sequence shown here is derived from an EMBL/GenBank/DDBJ whole genome shotgun (WGS) entry which is preliminary data.</text>
</comment>
<dbReference type="EMBL" id="DVLW01000201">
    <property type="protein sequence ID" value="HIT94976.1"/>
    <property type="molecule type" value="Genomic_DNA"/>
</dbReference>
<sequence>MIDDSRKDAETFQRERIQKEENGCVSFRDAEKLVRAIYRIAFSAPAAAQERARHEQALITLGDDDFSFSLANIGRFRCNAYRQRGSLACTLRVFPFGLPDFSRMHYPPQVTDLARLQQGLILVTGQAGSGKSTTLAHLIDQINHDPSRSGHIITVEDPIEYIYKHGYSVISQREVEHDTETFASALKAVLRQAPNVILVGEMRDFETIQTAVTAAETGQLVLSTLHTLDVANTVDRIIDVFPPLQQQQIRMQLSMVLKAVVSQEMVDAFAPDGSKIRVPLFEVMRIDSSIAPLIRTGRTQQLGNYFKYNTGNGMLTRDACRRQLEAAGIRFADEDRVESSGKD</sequence>
<evidence type="ECO:0000256" key="1">
    <source>
        <dbReference type="ARBA" id="ARBA00006611"/>
    </source>
</evidence>
<dbReference type="PANTHER" id="PTHR30486:SF12">
    <property type="entry name" value="TYPE IV PILUS ATPASE PILU"/>
    <property type="match status" value="1"/>
</dbReference>
<dbReference type="GO" id="GO:0016887">
    <property type="term" value="F:ATP hydrolysis activity"/>
    <property type="evidence" value="ECO:0007669"/>
    <property type="project" value="InterPro"/>
</dbReference>
<proteinExistence type="inferred from homology"/>
<organism evidence="3 4">
    <name type="scientific">Candidatus Faecivivens stercoripullorum</name>
    <dbReference type="NCBI Taxonomy" id="2840805"/>
    <lineage>
        <taxon>Bacteria</taxon>
        <taxon>Bacillati</taxon>
        <taxon>Bacillota</taxon>
        <taxon>Clostridia</taxon>
        <taxon>Eubacteriales</taxon>
        <taxon>Oscillospiraceae</taxon>
        <taxon>Oscillospiraceae incertae sedis</taxon>
        <taxon>Candidatus Faecivivens</taxon>
    </lineage>
</organism>
<dbReference type="InterPro" id="IPR001482">
    <property type="entry name" value="T2SS/T4SS_dom"/>
</dbReference>
<reference evidence="3" key="2">
    <citation type="journal article" date="2021" name="PeerJ">
        <title>Extensive microbial diversity within the chicken gut microbiome revealed by metagenomics and culture.</title>
        <authorList>
            <person name="Gilroy R."/>
            <person name="Ravi A."/>
            <person name="Getino M."/>
            <person name="Pursley I."/>
            <person name="Horton D.L."/>
            <person name="Alikhan N.F."/>
            <person name="Baker D."/>
            <person name="Gharbi K."/>
            <person name="Hall N."/>
            <person name="Watson M."/>
            <person name="Adriaenssens E.M."/>
            <person name="Foster-Nyarko E."/>
            <person name="Jarju S."/>
            <person name="Secka A."/>
            <person name="Antonio M."/>
            <person name="Oren A."/>
            <person name="Chaudhuri R.R."/>
            <person name="La Ragione R."/>
            <person name="Hildebrand F."/>
            <person name="Pallen M.J."/>
        </authorList>
    </citation>
    <scope>NUCLEOTIDE SEQUENCE</scope>
    <source>
        <strain evidence="3">ChiBcec7-5410</strain>
    </source>
</reference>
<comment type="similarity">
    <text evidence="1">Belongs to the GSP E family.</text>
</comment>
<name>A0A9D1KSW2_9FIRM</name>
<dbReference type="InterPro" id="IPR006321">
    <property type="entry name" value="PilT/PilU"/>
</dbReference>